<dbReference type="EMBL" id="BMAO01020052">
    <property type="protein sequence ID" value="GFQ64746.1"/>
    <property type="molecule type" value="Genomic_DNA"/>
</dbReference>
<proteinExistence type="predicted"/>
<accession>A0A8X6K705</accession>
<organism evidence="1 2">
    <name type="scientific">Trichonephila clavata</name>
    <name type="common">Joro spider</name>
    <name type="synonym">Nephila clavata</name>
    <dbReference type="NCBI Taxonomy" id="2740835"/>
    <lineage>
        <taxon>Eukaryota</taxon>
        <taxon>Metazoa</taxon>
        <taxon>Ecdysozoa</taxon>
        <taxon>Arthropoda</taxon>
        <taxon>Chelicerata</taxon>
        <taxon>Arachnida</taxon>
        <taxon>Araneae</taxon>
        <taxon>Araneomorphae</taxon>
        <taxon>Entelegynae</taxon>
        <taxon>Araneoidea</taxon>
        <taxon>Nephilidae</taxon>
        <taxon>Trichonephila</taxon>
    </lineage>
</organism>
<comment type="caution">
    <text evidence="1">The sequence shown here is derived from an EMBL/GenBank/DDBJ whole genome shotgun (WGS) entry which is preliminary data.</text>
</comment>
<dbReference type="AlphaFoldDB" id="A0A8X6K705"/>
<evidence type="ECO:0000313" key="1">
    <source>
        <dbReference type="EMBL" id="GFQ64746.1"/>
    </source>
</evidence>
<name>A0A8X6K705_TRICU</name>
<dbReference type="Proteomes" id="UP000887116">
    <property type="component" value="Unassembled WGS sequence"/>
</dbReference>
<keyword evidence="2" id="KW-1185">Reference proteome</keyword>
<evidence type="ECO:0000313" key="2">
    <source>
        <dbReference type="Proteomes" id="UP000887116"/>
    </source>
</evidence>
<reference evidence="1" key="1">
    <citation type="submission" date="2020-07" db="EMBL/GenBank/DDBJ databases">
        <title>Multicomponent nature underlies the extraordinary mechanical properties of spider dragline silk.</title>
        <authorList>
            <person name="Kono N."/>
            <person name="Nakamura H."/>
            <person name="Mori M."/>
            <person name="Yoshida Y."/>
            <person name="Ohtoshi R."/>
            <person name="Malay A.D."/>
            <person name="Moran D.A.P."/>
            <person name="Tomita M."/>
            <person name="Numata K."/>
            <person name="Arakawa K."/>
        </authorList>
    </citation>
    <scope>NUCLEOTIDE SEQUENCE</scope>
</reference>
<protein>
    <submittedName>
        <fullName evidence="1">Uncharacterized protein</fullName>
    </submittedName>
</protein>
<sequence length="82" mass="9725">MMCSCRRYSSTAMEPPLQPTIRIAWNMERKKRRILEVKMRRYACVRNSRERCGVSPSKSVFHPMNIYPSFRIQTSFAVSCFD</sequence>
<gene>
    <name evidence="1" type="ORF">TNCT_152461</name>
</gene>